<dbReference type="NCBIfam" id="TIGR00255">
    <property type="entry name" value="YicC/YloC family endoribonuclease"/>
    <property type="match status" value="1"/>
</dbReference>
<name>A0A4Y9QP40_9BACT</name>
<dbReference type="EMBL" id="SPSB01000003">
    <property type="protein sequence ID" value="TFV94394.1"/>
    <property type="molecule type" value="Genomic_DNA"/>
</dbReference>
<dbReference type="GO" id="GO:0016787">
    <property type="term" value="F:hydrolase activity"/>
    <property type="evidence" value="ECO:0007669"/>
    <property type="project" value="UniProtKB-KW"/>
</dbReference>
<dbReference type="AlphaFoldDB" id="A0A4Y9QP40"/>
<dbReference type="InterPro" id="IPR013551">
    <property type="entry name" value="YicC-like_C"/>
</dbReference>
<evidence type="ECO:0000259" key="6">
    <source>
        <dbReference type="Pfam" id="PF03755"/>
    </source>
</evidence>
<proteinExistence type="inferred from homology"/>
<evidence type="ECO:0000256" key="4">
    <source>
        <dbReference type="ARBA" id="ARBA00022801"/>
    </source>
</evidence>
<organism evidence="8 9">
    <name type="scientific">Algoriphagus kandeliae</name>
    <dbReference type="NCBI Taxonomy" id="2562278"/>
    <lineage>
        <taxon>Bacteria</taxon>
        <taxon>Pseudomonadati</taxon>
        <taxon>Bacteroidota</taxon>
        <taxon>Cytophagia</taxon>
        <taxon>Cytophagales</taxon>
        <taxon>Cyclobacteriaceae</taxon>
        <taxon>Algoriphagus</taxon>
    </lineage>
</organism>
<dbReference type="PANTHER" id="PTHR30636">
    <property type="entry name" value="UPF0701 PROTEIN YICC"/>
    <property type="match status" value="1"/>
</dbReference>
<evidence type="ECO:0000256" key="5">
    <source>
        <dbReference type="ARBA" id="ARBA00035648"/>
    </source>
</evidence>
<evidence type="ECO:0000256" key="2">
    <source>
        <dbReference type="ARBA" id="ARBA00022722"/>
    </source>
</evidence>
<dbReference type="PANTHER" id="PTHR30636:SF3">
    <property type="entry name" value="UPF0701 PROTEIN YICC"/>
    <property type="match status" value="1"/>
</dbReference>
<gene>
    <name evidence="8" type="ORF">E4S40_10235</name>
</gene>
<accession>A0A4Y9QP40</accession>
<evidence type="ECO:0000259" key="7">
    <source>
        <dbReference type="Pfam" id="PF08340"/>
    </source>
</evidence>
<evidence type="ECO:0000256" key="3">
    <source>
        <dbReference type="ARBA" id="ARBA00022759"/>
    </source>
</evidence>
<dbReference type="Pfam" id="PF03755">
    <property type="entry name" value="YicC-like_N"/>
    <property type="match status" value="1"/>
</dbReference>
<dbReference type="InterPro" id="IPR005229">
    <property type="entry name" value="YicC/YloC-like"/>
</dbReference>
<comment type="cofactor">
    <cofactor evidence="1">
        <name>a divalent metal cation</name>
        <dbReference type="ChEBI" id="CHEBI:60240"/>
    </cofactor>
</comment>
<dbReference type="RefSeq" id="WP_135073681.1">
    <property type="nucleotide sequence ID" value="NZ_SPSB01000003.1"/>
</dbReference>
<protein>
    <submittedName>
        <fullName evidence="8">YicC family protein</fullName>
    </submittedName>
</protein>
<keyword evidence="2" id="KW-0540">Nuclease</keyword>
<dbReference type="Proteomes" id="UP000297647">
    <property type="component" value="Unassembled WGS sequence"/>
</dbReference>
<evidence type="ECO:0000313" key="8">
    <source>
        <dbReference type="EMBL" id="TFV94394.1"/>
    </source>
</evidence>
<feature type="domain" description="Endoribonuclease YicC-like N-terminal" evidence="6">
    <location>
        <begin position="2"/>
        <end position="156"/>
    </location>
</feature>
<feature type="domain" description="Endoribonuclease YicC-like C-terminal" evidence="7">
    <location>
        <begin position="175"/>
        <end position="292"/>
    </location>
</feature>
<comment type="similarity">
    <text evidence="5">Belongs to the YicC/YloC family.</text>
</comment>
<keyword evidence="9" id="KW-1185">Reference proteome</keyword>
<reference evidence="8 9" key="1">
    <citation type="submission" date="2019-03" db="EMBL/GenBank/DDBJ databases">
        <title>Algoriphagus sp. nov, a new strain isolated from root system soil of mangrove plant Kandelia.</title>
        <authorList>
            <person name="Yin Q."/>
            <person name="Wang K."/>
            <person name="Song Z."/>
        </authorList>
    </citation>
    <scope>NUCLEOTIDE SEQUENCE [LARGE SCALE GENOMIC DNA]</scope>
    <source>
        <strain evidence="8 9">XY-J91</strain>
    </source>
</reference>
<sequence>MIKSMTGYGSVGWEDESRIIHVEVKTLNSKFLDLSLRNPRQFSEKEHEIRNLVQAVLDRGKVSLTIDFVAKKSSEIPVTINEKLFDAYFSKFQTMASKVGADQSELFKLALQAPSVVINTNPEETDDSTDWELVKKAIEEALEKCDQFRKDEGQSLLEKLESNIHIISDALEKVKASESQRKDRIKTRIRNNFKEWVAENDFDQNRFEQELIYYFEKLDITEELVRLETHLKYFLKVLKEETQQGKKLGFISQEIGREINTIGSKANDAAIQKLVILMKDELEKIKEQSMNVL</sequence>
<dbReference type="OrthoDB" id="9771229at2"/>
<keyword evidence="3" id="KW-0255">Endonuclease</keyword>
<comment type="caution">
    <text evidence="8">The sequence shown here is derived from an EMBL/GenBank/DDBJ whole genome shotgun (WGS) entry which is preliminary data.</text>
</comment>
<dbReference type="Pfam" id="PF08340">
    <property type="entry name" value="YicC-like_C"/>
    <property type="match status" value="1"/>
</dbReference>
<keyword evidence="4" id="KW-0378">Hydrolase</keyword>
<evidence type="ECO:0000313" key="9">
    <source>
        <dbReference type="Proteomes" id="UP000297647"/>
    </source>
</evidence>
<dbReference type="GO" id="GO:0004521">
    <property type="term" value="F:RNA endonuclease activity"/>
    <property type="evidence" value="ECO:0007669"/>
    <property type="project" value="InterPro"/>
</dbReference>
<evidence type="ECO:0000256" key="1">
    <source>
        <dbReference type="ARBA" id="ARBA00001968"/>
    </source>
</evidence>
<dbReference type="InterPro" id="IPR013527">
    <property type="entry name" value="YicC-like_N"/>
</dbReference>